<evidence type="ECO:0000313" key="2">
    <source>
        <dbReference type="EMBL" id="KAK0641949.1"/>
    </source>
</evidence>
<keyword evidence="3" id="KW-1185">Reference proteome</keyword>
<evidence type="ECO:0000313" key="3">
    <source>
        <dbReference type="Proteomes" id="UP001174936"/>
    </source>
</evidence>
<sequence length="462" mass="52732">MSNHTDFKTDEELPYPHESNPSNPFHPDYFPYGFEFESPRWQEGYSEGPFCIPPQVRDAIRNDDVKEFGRLLGLAHYFISDASHDVGKFFRANNNQEGIHQLIDVCIGASAVQCLYQLTLWCAESHHLFRYDLHWVYERARRVAMLTGQFRPLLALDFEPLISPRDRECLFAFLLAQARSPDAIQRISDAWGPEKRNYHPFLLKSAGDKDSQPAVVEAFSQSIGPLDRINKVASWRNGLISALSVAAETLNLSQLEVLLRKGAQPFGAPFNHTARNPRHPLFCALRQTLPADPLVTPGSPEWRKEILAFASHMHTAASLLLDAVPPSFKYTSAYRRILTKATALFLRTLRSFILRDLLRLRDEYRFTDIDNLISSILPDFDDISIYKSGTAFNPDISHIKLRNTLKGFNMQLHRPFLDIWSLLMTTEMVEAVDRYHTNIEGGTKESKGAAVPKPFWTDRLLS</sequence>
<protein>
    <submittedName>
        <fullName evidence="2">Uncharacterized protein</fullName>
    </submittedName>
</protein>
<proteinExistence type="predicted"/>
<comment type="caution">
    <text evidence="2">The sequence shown here is derived from an EMBL/GenBank/DDBJ whole genome shotgun (WGS) entry which is preliminary data.</text>
</comment>
<dbReference type="AlphaFoldDB" id="A0AA39XXK8"/>
<accession>A0AA39XXK8</accession>
<organism evidence="2 3">
    <name type="scientific">Cercophora newfieldiana</name>
    <dbReference type="NCBI Taxonomy" id="92897"/>
    <lineage>
        <taxon>Eukaryota</taxon>
        <taxon>Fungi</taxon>
        <taxon>Dikarya</taxon>
        <taxon>Ascomycota</taxon>
        <taxon>Pezizomycotina</taxon>
        <taxon>Sordariomycetes</taxon>
        <taxon>Sordariomycetidae</taxon>
        <taxon>Sordariales</taxon>
        <taxon>Lasiosphaeriaceae</taxon>
        <taxon>Cercophora</taxon>
    </lineage>
</organism>
<reference evidence="2" key="1">
    <citation type="submission" date="2023-06" db="EMBL/GenBank/DDBJ databases">
        <title>Genome-scale phylogeny and comparative genomics of the fungal order Sordariales.</title>
        <authorList>
            <consortium name="Lawrence Berkeley National Laboratory"/>
            <person name="Hensen N."/>
            <person name="Bonometti L."/>
            <person name="Westerberg I."/>
            <person name="Brannstrom I.O."/>
            <person name="Guillou S."/>
            <person name="Cros-Aarteil S."/>
            <person name="Calhoun S."/>
            <person name="Haridas S."/>
            <person name="Kuo A."/>
            <person name="Mondo S."/>
            <person name="Pangilinan J."/>
            <person name="Riley R."/>
            <person name="Labutti K."/>
            <person name="Andreopoulos B."/>
            <person name="Lipzen A."/>
            <person name="Chen C."/>
            <person name="Yanf M."/>
            <person name="Daum C."/>
            <person name="Ng V."/>
            <person name="Clum A."/>
            <person name="Steindorff A."/>
            <person name="Ohm R."/>
            <person name="Martin F."/>
            <person name="Silar P."/>
            <person name="Natvig D."/>
            <person name="Lalanne C."/>
            <person name="Gautier V."/>
            <person name="Ament-Velasquez S.L."/>
            <person name="Kruys A."/>
            <person name="Hutchinson M.I."/>
            <person name="Powell A.J."/>
            <person name="Barry K."/>
            <person name="Miller A.N."/>
            <person name="Grigoriev I.V."/>
            <person name="Debuchy R."/>
            <person name="Gladieux P."/>
            <person name="Thoren M.H."/>
            <person name="Johannesson H."/>
        </authorList>
    </citation>
    <scope>NUCLEOTIDE SEQUENCE</scope>
    <source>
        <strain evidence="2">SMH2532-1</strain>
    </source>
</reference>
<dbReference type="Proteomes" id="UP001174936">
    <property type="component" value="Unassembled WGS sequence"/>
</dbReference>
<feature type="compositionally biased region" description="Basic and acidic residues" evidence="1">
    <location>
        <begin position="1"/>
        <end position="15"/>
    </location>
</feature>
<feature type="region of interest" description="Disordered" evidence="1">
    <location>
        <begin position="1"/>
        <end position="22"/>
    </location>
</feature>
<dbReference type="EMBL" id="JAULSV010000006">
    <property type="protein sequence ID" value="KAK0641949.1"/>
    <property type="molecule type" value="Genomic_DNA"/>
</dbReference>
<gene>
    <name evidence="2" type="ORF">B0T16DRAFT_394144</name>
</gene>
<name>A0AA39XXK8_9PEZI</name>
<evidence type="ECO:0000256" key="1">
    <source>
        <dbReference type="SAM" id="MobiDB-lite"/>
    </source>
</evidence>